<dbReference type="Proteomes" id="UP001169027">
    <property type="component" value="Unassembled WGS sequence"/>
</dbReference>
<dbReference type="Pfam" id="PF06476">
    <property type="entry name" value="DUF1090"/>
    <property type="match status" value="1"/>
</dbReference>
<protein>
    <submittedName>
        <fullName evidence="3">DUF1090 family protein</fullName>
    </submittedName>
</protein>
<accession>A0ABT8S6J0</accession>
<proteinExistence type="predicted"/>
<keyword evidence="2" id="KW-0732">Signal</keyword>
<evidence type="ECO:0000313" key="3">
    <source>
        <dbReference type="EMBL" id="MDO1534535.1"/>
    </source>
</evidence>
<reference evidence="3" key="1">
    <citation type="submission" date="2023-06" db="EMBL/GenBank/DDBJ databases">
        <authorList>
            <person name="Jiang Y."/>
            <person name="Liu Q."/>
        </authorList>
    </citation>
    <scope>NUCLEOTIDE SEQUENCE</scope>
    <source>
        <strain evidence="3">CGMCC 1.12090</strain>
    </source>
</reference>
<evidence type="ECO:0000256" key="2">
    <source>
        <dbReference type="SAM" id="SignalP"/>
    </source>
</evidence>
<name>A0ABT8S6J0_9BURK</name>
<feature type="signal peptide" evidence="2">
    <location>
        <begin position="1"/>
        <end position="23"/>
    </location>
</feature>
<keyword evidence="1" id="KW-0175">Coiled coil</keyword>
<dbReference type="EMBL" id="JAUKVY010000014">
    <property type="protein sequence ID" value="MDO1534535.1"/>
    <property type="molecule type" value="Genomic_DNA"/>
</dbReference>
<sequence length="112" mass="12253">MRLKTGLLAITLLLAANASFAQAAEPADAASCKAEEASLDQDIAQARARGQMLRRRQLSDALVALQAHCEAMMAAKDPATQIKRQEQEVQQLRLELERAEAQLRKLKAAQKS</sequence>
<gene>
    <name evidence="3" type="ORF">Q2T77_19780</name>
</gene>
<evidence type="ECO:0000313" key="4">
    <source>
        <dbReference type="Proteomes" id="UP001169027"/>
    </source>
</evidence>
<organism evidence="3 4">
    <name type="scientific">Variovorax ginsengisoli</name>
    <dbReference type="NCBI Taxonomy" id="363844"/>
    <lineage>
        <taxon>Bacteria</taxon>
        <taxon>Pseudomonadati</taxon>
        <taxon>Pseudomonadota</taxon>
        <taxon>Betaproteobacteria</taxon>
        <taxon>Burkholderiales</taxon>
        <taxon>Comamonadaceae</taxon>
        <taxon>Variovorax</taxon>
    </lineage>
</organism>
<keyword evidence="4" id="KW-1185">Reference proteome</keyword>
<comment type="caution">
    <text evidence="3">The sequence shown here is derived from an EMBL/GenBank/DDBJ whole genome shotgun (WGS) entry which is preliminary data.</text>
</comment>
<evidence type="ECO:0000256" key="1">
    <source>
        <dbReference type="SAM" id="Coils"/>
    </source>
</evidence>
<dbReference type="InterPro" id="IPR009468">
    <property type="entry name" value="DUF1090"/>
</dbReference>
<feature type="coiled-coil region" evidence="1">
    <location>
        <begin position="82"/>
        <end position="109"/>
    </location>
</feature>
<dbReference type="RefSeq" id="WP_301812261.1">
    <property type="nucleotide sequence ID" value="NZ_JAUJZH010000014.1"/>
</dbReference>
<feature type="chain" id="PRO_5045723412" evidence="2">
    <location>
        <begin position="24"/>
        <end position="112"/>
    </location>
</feature>